<dbReference type="AlphaFoldDB" id="A0AAX4HN09"/>
<accession>A0AAX4HN09</accession>
<reference evidence="2 3" key="1">
    <citation type="submission" date="2023-11" db="EMBL/GenBank/DDBJ databases">
        <title>Peredibacter starrii A3.12.</title>
        <authorList>
            <person name="Mitchell R.J."/>
        </authorList>
    </citation>
    <scope>NUCLEOTIDE SEQUENCE [LARGE SCALE GENOMIC DNA]</scope>
    <source>
        <strain evidence="2 3">A3.12</strain>
    </source>
</reference>
<proteinExistence type="predicted"/>
<gene>
    <name evidence="2" type="ORF">SOO65_18600</name>
</gene>
<dbReference type="KEGG" id="psti:SOO65_18600"/>
<evidence type="ECO:0008006" key="4">
    <source>
        <dbReference type="Google" id="ProtNLM"/>
    </source>
</evidence>
<sequence>MKSLGLCLLNVALLAMLVACGKDNESGKSSTYSCGANGNYNCYTGYPGTTGGYNWNNPYGQGYNGVGTVIPSTNLPPVVYNLVSNYRCSSTGAVARIPISIPLTNTPYVVSPGDYHVGVTSYGDVAMIVGQATGQAPLFVGFMCPRSFTSAGQGQLVNIGFGSASARCPGIKQLSKATVIFPGGGTAEFREMTFGAYMSGAPFTPYCM</sequence>
<dbReference type="EMBL" id="CP139487">
    <property type="protein sequence ID" value="WPU64708.1"/>
    <property type="molecule type" value="Genomic_DNA"/>
</dbReference>
<feature type="signal peptide" evidence="1">
    <location>
        <begin position="1"/>
        <end position="21"/>
    </location>
</feature>
<keyword evidence="3" id="KW-1185">Reference proteome</keyword>
<organism evidence="2 3">
    <name type="scientific">Peredibacter starrii</name>
    <dbReference type="NCBI Taxonomy" id="28202"/>
    <lineage>
        <taxon>Bacteria</taxon>
        <taxon>Pseudomonadati</taxon>
        <taxon>Bdellovibrionota</taxon>
        <taxon>Bacteriovoracia</taxon>
        <taxon>Bacteriovoracales</taxon>
        <taxon>Bacteriovoracaceae</taxon>
        <taxon>Peredibacter</taxon>
    </lineage>
</organism>
<evidence type="ECO:0000313" key="3">
    <source>
        <dbReference type="Proteomes" id="UP001324634"/>
    </source>
</evidence>
<evidence type="ECO:0000256" key="1">
    <source>
        <dbReference type="SAM" id="SignalP"/>
    </source>
</evidence>
<name>A0AAX4HN09_9BACT</name>
<dbReference type="Proteomes" id="UP001324634">
    <property type="component" value="Chromosome"/>
</dbReference>
<feature type="chain" id="PRO_5043455586" description="Lipoprotein" evidence="1">
    <location>
        <begin position="22"/>
        <end position="208"/>
    </location>
</feature>
<dbReference type="RefSeq" id="WP_321393999.1">
    <property type="nucleotide sequence ID" value="NZ_CP139487.1"/>
</dbReference>
<keyword evidence="1" id="KW-0732">Signal</keyword>
<dbReference type="PROSITE" id="PS51257">
    <property type="entry name" value="PROKAR_LIPOPROTEIN"/>
    <property type="match status" value="1"/>
</dbReference>
<protein>
    <recommendedName>
        <fullName evidence="4">Lipoprotein</fullName>
    </recommendedName>
</protein>
<evidence type="ECO:0000313" key="2">
    <source>
        <dbReference type="EMBL" id="WPU64708.1"/>
    </source>
</evidence>